<keyword evidence="5" id="KW-1185">Reference proteome</keyword>
<accession>A0ABV4SCB4</accession>
<dbReference type="Proteomes" id="UP001571476">
    <property type="component" value="Unassembled WGS sequence"/>
</dbReference>
<reference evidence="4 5" key="1">
    <citation type="submission" date="2024-08" db="EMBL/GenBank/DDBJ databases">
        <title>Genome sequence of Streptomyces aureus CACIA-1.46HGO.</title>
        <authorList>
            <person name="Evangelista-Martinez Z."/>
        </authorList>
    </citation>
    <scope>NUCLEOTIDE SEQUENCE [LARGE SCALE GENOMIC DNA]</scope>
    <source>
        <strain evidence="4 5">CACIA-1.46HGO</strain>
    </source>
</reference>
<evidence type="ECO:0000256" key="1">
    <source>
        <dbReference type="ARBA" id="ARBA00023015"/>
    </source>
</evidence>
<evidence type="ECO:0000313" key="4">
    <source>
        <dbReference type="EMBL" id="MFA3834613.1"/>
    </source>
</evidence>
<dbReference type="SUPFAM" id="SSF48008">
    <property type="entry name" value="GntR ligand-binding domain-like"/>
    <property type="match status" value="1"/>
</dbReference>
<evidence type="ECO:0000313" key="5">
    <source>
        <dbReference type="Proteomes" id="UP001571476"/>
    </source>
</evidence>
<organism evidence="4 5">
    <name type="scientific">Streptomyces aureus</name>
    <dbReference type="NCBI Taxonomy" id="193461"/>
    <lineage>
        <taxon>Bacteria</taxon>
        <taxon>Bacillati</taxon>
        <taxon>Actinomycetota</taxon>
        <taxon>Actinomycetes</taxon>
        <taxon>Kitasatosporales</taxon>
        <taxon>Streptomycetaceae</taxon>
        <taxon>Streptomyces</taxon>
    </lineage>
</organism>
<proteinExistence type="predicted"/>
<keyword evidence="3" id="KW-0804">Transcription</keyword>
<keyword evidence="2" id="KW-0238">DNA-binding</keyword>
<evidence type="ECO:0008006" key="6">
    <source>
        <dbReference type="Google" id="ProtNLM"/>
    </source>
</evidence>
<evidence type="ECO:0000256" key="3">
    <source>
        <dbReference type="ARBA" id="ARBA00023163"/>
    </source>
</evidence>
<evidence type="ECO:0000256" key="2">
    <source>
        <dbReference type="ARBA" id="ARBA00023125"/>
    </source>
</evidence>
<sequence>MASRVPGLAGLVGGSLQVAASRHEAVTEAITAGEPTDAQTLMAEHIDMTAQQFQREN</sequence>
<dbReference type="EMBL" id="JBGOSP010000001">
    <property type="protein sequence ID" value="MFA3834613.1"/>
    <property type="molecule type" value="Genomic_DNA"/>
</dbReference>
<comment type="caution">
    <text evidence="4">The sequence shown here is derived from an EMBL/GenBank/DDBJ whole genome shotgun (WGS) entry which is preliminary data.</text>
</comment>
<dbReference type="Gene3D" id="1.20.120.530">
    <property type="entry name" value="GntR ligand-binding domain-like"/>
    <property type="match status" value="1"/>
</dbReference>
<keyword evidence="1" id="KW-0805">Transcription regulation</keyword>
<protein>
    <recommendedName>
        <fullName evidence="6">GntR C-terminal domain-containing protein</fullName>
    </recommendedName>
</protein>
<gene>
    <name evidence="4" type="ORF">ACEG43_00195</name>
</gene>
<dbReference type="RefSeq" id="WP_372560755.1">
    <property type="nucleotide sequence ID" value="NZ_JBGOSP010000001.1"/>
</dbReference>
<name>A0ABV4SCB4_9ACTN</name>
<dbReference type="InterPro" id="IPR008920">
    <property type="entry name" value="TF_FadR/GntR_C"/>
</dbReference>